<dbReference type="PANTHER" id="PTHR45626:SF51">
    <property type="entry name" value="SNF2-RELATED DOMAIN-CONTAINING PROTEIN"/>
    <property type="match status" value="1"/>
</dbReference>
<accession>A0A8K0T2N2</accession>
<keyword evidence="3" id="KW-0067">ATP-binding</keyword>
<dbReference type="SUPFAM" id="SSF52540">
    <property type="entry name" value="P-loop containing nucleoside triphosphate hydrolases"/>
    <property type="match status" value="2"/>
</dbReference>
<dbReference type="GO" id="GO:0005524">
    <property type="term" value="F:ATP binding"/>
    <property type="evidence" value="ECO:0007669"/>
    <property type="project" value="UniProtKB-KW"/>
</dbReference>
<dbReference type="Gene3D" id="3.40.50.10810">
    <property type="entry name" value="Tandem AAA-ATPase domain"/>
    <property type="match status" value="1"/>
</dbReference>
<dbReference type="GO" id="GO:0005634">
    <property type="term" value="C:nucleus"/>
    <property type="evidence" value="ECO:0007669"/>
    <property type="project" value="TreeGrafter"/>
</dbReference>
<protein>
    <submittedName>
        <fullName evidence="6">P-loop containing nucleoside triphosphate hydrolase protein</fullName>
    </submittedName>
</protein>
<evidence type="ECO:0000313" key="6">
    <source>
        <dbReference type="EMBL" id="KAH7329078.1"/>
    </source>
</evidence>
<dbReference type="GO" id="GO:0006281">
    <property type="term" value="P:DNA repair"/>
    <property type="evidence" value="ECO:0007669"/>
    <property type="project" value="TreeGrafter"/>
</dbReference>
<gene>
    <name evidence="6" type="ORF">B0I35DRAFT_345730</name>
</gene>
<dbReference type="GO" id="GO:0016787">
    <property type="term" value="F:hydrolase activity"/>
    <property type="evidence" value="ECO:0007669"/>
    <property type="project" value="UniProtKB-KW"/>
</dbReference>
<organism evidence="6 7">
    <name type="scientific">Stachybotrys elegans</name>
    <dbReference type="NCBI Taxonomy" id="80388"/>
    <lineage>
        <taxon>Eukaryota</taxon>
        <taxon>Fungi</taxon>
        <taxon>Dikarya</taxon>
        <taxon>Ascomycota</taxon>
        <taxon>Pezizomycotina</taxon>
        <taxon>Sordariomycetes</taxon>
        <taxon>Hypocreomycetidae</taxon>
        <taxon>Hypocreales</taxon>
        <taxon>Stachybotryaceae</taxon>
        <taxon>Stachybotrys</taxon>
    </lineage>
</organism>
<dbReference type="Proteomes" id="UP000813444">
    <property type="component" value="Unassembled WGS sequence"/>
</dbReference>
<evidence type="ECO:0000259" key="5">
    <source>
        <dbReference type="PROSITE" id="PS51194"/>
    </source>
</evidence>
<dbReference type="CDD" id="cd18793">
    <property type="entry name" value="SF2_C_SNF"/>
    <property type="match status" value="1"/>
</dbReference>
<evidence type="ECO:0000256" key="2">
    <source>
        <dbReference type="ARBA" id="ARBA00022801"/>
    </source>
</evidence>
<reference evidence="6" key="1">
    <citation type="journal article" date="2021" name="Nat. Commun.">
        <title>Genetic determinants of endophytism in the Arabidopsis root mycobiome.</title>
        <authorList>
            <person name="Mesny F."/>
            <person name="Miyauchi S."/>
            <person name="Thiergart T."/>
            <person name="Pickel B."/>
            <person name="Atanasova L."/>
            <person name="Karlsson M."/>
            <person name="Huettel B."/>
            <person name="Barry K.W."/>
            <person name="Haridas S."/>
            <person name="Chen C."/>
            <person name="Bauer D."/>
            <person name="Andreopoulos W."/>
            <person name="Pangilinan J."/>
            <person name="LaButti K."/>
            <person name="Riley R."/>
            <person name="Lipzen A."/>
            <person name="Clum A."/>
            <person name="Drula E."/>
            <person name="Henrissat B."/>
            <person name="Kohler A."/>
            <person name="Grigoriev I.V."/>
            <person name="Martin F.M."/>
            <person name="Hacquard S."/>
        </authorList>
    </citation>
    <scope>NUCLEOTIDE SEQUENCE</scope>
    <source>
        <strain evidence="6">MPI-CAGE-CH-0235</strain>
    </source>
</reference>
<dbReference type="InterPro" id="IPR027417">
    <property type="entry name" value="P-loop_NTPase"/>
</dbReference>
<dbReference type="EMBL" id="JAGPNK010000001">
    <property type="protein sequence ID" value="KAH7329078.1"/>
    <property type="molecule type" value="Genomic_DNA"/>
</dbReference>
<keyword evidence="2 6" id="KW-0378">Hydrolase</keyword>
<feature type="compositionally biased region" description="Low complexity" evidence="4">
    <location>
        <begin position="1114"/>
        <end position="1125"/>
    </location>
</feature>
<name>A0A8K0T2N2_9HYPO</name>
<evidence type="ECO:0000256" key="1">
    <source>
        <dbReference type="ARBA" id="ARBA00022741"/>
    </source>
</evidence>
<keyword evidence="1" id="KW-0547">Nucleotide-binding</keyword>
<feature type="region of interest" description="Disordered" evidence="4">
    <location>
        <begin position="537"/>
        <end position="561"/>
    </location>
</feature>
<dbReference type="InterPro" id="IPR049730">
    <property type="entry name" value="SNF2/RAD54-like_C"/>
</dbReference>
<evidence type="ECO:0000256" key="4">
    <source>
        <dbReference type="SAM" id="MobiDB-lite"/>
    </source>
</evidence>
<dbReference type="PANTHER" id="PTHR45626">
    <property type="entry name" value="TRANSCRIPTION TERMINATION FACTOR 2-RELATED"/>
    <property type="match status" value="1"/>
</dbReference>
<keyword evidence="7" id="KW-1185">Reference proteome</keyword>
<dbReference type="AlphaFoldDB" id="A0A8K0T2N2"/>
<dbReference type="Pfam" id="PF00271">
    <property type="entry name" value="Helicase_C"/>
    <property type="match status" value="1"/>
</dbReference>
<dbReference type="GO" id="GO:0008094">
    <property type="term" value="F:ATP-dependent activity, acting on DNA"/>
    <property type="evidence" value="ECO:0007669"/>
    <property type="project" value="TreeGrafter"/>
</dbReference>
<dbReference type="Pfam" id="PF00176">
    <property type="entry name" value="SNF2-rel_dom"/>
    <property type="match status" value="1"/>
</dbReference>
<feature type="compositionally biased region" description="Basic and acidic residues" evidence="4">
    <location>
        <begin position="1147"/>
        <end position="1160"/>
    </location>
</feature>
<proteinExistence type="predicted"/>
<evidence type="ECO:0000313" key="7">
    <source>
        <dbReference type="Proteomes" id="UP000813444"/>
    </source>
</evidence>
<dbReference type="SMART" id="SM00487">
    <property type="entry name" value="DEXDc"/>
    <property type="match status" value="1"/>
</dbReference>
<dbReference type="InterPro" id="IPR000330">
    <property type="entry name" value="SNF2_N"/>
</dbReference>
<comment type="caution">
    <text evidence="6">The sequence shown here is derived from an EMBL/GenBank/DDBJ whole genome shotgun (WGS) entry which is preliminary data.</text>
</comment>
<feature type="region of interest" description="Disordered" evidence="4">
    <location>
        <begin position="1107"/>
        <end position="1166"/>
    </location>
</feature>
<dbReference type="InterPro" id="IPR001650">
    <property type="entry name" value="Helicase_C-like"/>
</dbReference>
<sequence>MAIESRKYIPAGCLSIPRDYSHLSDQDWSSHQLRAWKSFAPYLDGVPQTPHTMGGDDKQYLSPEIQAILLKAPGIKPYAALFRERWVQFEFMLSSVNPEQAVLRVYLLPDDIDRAILDRSDSNLKRARQALLQTIDYSPDAWVGCRSEFTPANYPLQDPLQASQEENMSLLELFNTIPSPSPDPELVQDSYRYDAMVDLLGDRTPGLQTTLYPHQKRSAAQMLQKEAQPGKFLDPRLLHVLDQQGLPWYLDPVAGTVLDRPIEYEDVSGGILAEEMGAGKTLICLSLILASKSLPTQFPDDAVRDSPKRAGVASLIDMAASCATRNNVPWRPYFDVYRTETGYELDNCMKALERNPACYYVPAPEPRRRSRHHGVAIPPPRKIYMSNASIIIAPNNLISHWKDQIHIHTIGLKVFVLTKNDRRGKKVRKPAETEMEENSVLPGLDELRNLDILLFSQSRLESLVKEYGGIDQSPLAQLHFKRCIVDEGHRLGNSKAGNKSNLLLGLDSIRVSSRWIVTGTPSRGLFGLDSDKPDKAELTAVSNNDDGPLEPTEPNVHETSVSMEKQDLERIGSMTALFLKARPWANTSMDPSDTPADWTTYLMLPRHNPRSRGRWSCLKSTLSSLIVRHQRKEVVELLPPIDEKVVILDGSYQDQLSSNIFSMMIIFNSVQSQRTDMDYFFHPKQRKSLLQIVHNLKQTSFFGGSFFTAEEIATSVKTAETFLEEGKVPISSEDEALLRSAIQFGHLAMSNKLRKLGNQYHEMPVTVTGFPGGAGQSWSLDGESGDVVCTSATMLLALQRLIYKSEEAALNSLLNGGLVQEGLKEKENILAAVNPEKTTKSQTLAGNTKLGDDTPQKNRSHGANGIDPKKLNPDSLAGPLELTHITSTVSAKLSYLVDGIIKYQEKEKIIIFYDNDNVAWYLAGMLDVLQVHHLIYAKGITSERRSQYVTTFHHNDTFRVLLMDISQAAFGLDMRGASRVYFINPVLNPQVEAQAIGRVRRISQQKPVSVETLVLRNSIDEVILERKRHMTQAEHRQVKSILDIRSIYNWIKNATINELPGAHDETPLSQMTPLKEPQRVFGRGFGQHVHPDDGLVLEAAPIRGNGQASALRATGPSSSSTPSSGLNGAKRIFSEGPGSGDTLIKSTMEESNGHGEERLARRVRFG</sequence>
<dbReference type="InterPro" id="IPR038718">
    <property type="entry name" value="SNF2-like_sf"/>
</dbReference>
<dbReference type="PROSITE" id="PS51194">
    <property type="entry name" value="HELICASE_CTER"/>
    <property type="match status" value="1"/>
</dbReference>
<dbReference type="OrthoDB" id="2801544at2759"/>
<feature type="domain" description="Helicase C-terminal" evidence="5">
    <location>
        <begin position="895"/>
        <end position="1055"/>
    </location>
</feature>
<evidence type="ECO:0000256" key="3">
    <source>
        <dbReference type="ARBA" id="ARBA00022840"/>
    </source>
</evidence>
<feature type="region of interest" description="Disordered" evidence="4">
    <location>
        <begin position="834"/>
        <end position="872"/>
    </location>
</feature>
<dbReference type="InterPro" id="IPR050628">
    <property type="entry name" value="SNF2_RAD54_helicase_TF"/>
</dbReference>
<dbReference type="InterPro" id="IPR014001">
    <property type="entry name" value="Helicase_ATP-bd"/>
</dbReference>
<dbReference type="Gene3D" id="3.40.50.300">
    <property type="entry name" value="P-loop containing nucleotide triphosphate hydrolases"/>
    <property type="match status" value="1"/>
</dbReference>